<protein>
    <submittedName>
        <fullName evidence="2">Uncharacterized protein</fullName>
    </submittedName>
</protein>
<proteinExistence type="predicted"/>
<dbReference type="AlphaFoldDB" id="A0A6V8MDN2"/>
<sequence length="107" mass="11191">MTQLLEPLPETLDAAAGAPIPASAPAGATAELGSTVAESAPRNGTETSARNDVCAVHGCAARCARRELPLDLFREGANISAFSLRQSRCLTPLTLSSRAARDLLRQF</sequence>
<accession>A0A6V8MDN2</accession>
<comment type="caution">
    <text evidence="2">The sequence shown here is derived from an EMBL/GenBank/DDBJ whole genome shotgun (WGS) entry which is preliminary data.</text>
</comment>
<evidence type="ECO:0000313" key="2">
    <source>
        <dbReference type="EMBL" id="GFO57789.1"/>
    </source>
</evidence>
<feature type="compositionally biased region" description="Low complexity" evidence="1">
    <location>
        <begin position="14"/>
        <end position="30"/>
    </location>
</feature>
<dbReference type="Proteomes" id="UP000556026">
    <property type="component" value="Unassembled WGS sequence"/>
</dbReference>
<reference evidence="3" key="1">
    <citation type="submission" date="2020-06" db="EMBL/GenBank/DDBJ databases">
        <title>Draft genomic sequence of Geomonas sp. Red330.</title>
        <authorList>
            <person name="Itoh H."/>
            <person name="Zhenxing X."/>
            <person name="Ushijima N."/>
            <person name="Masuda Y."/>
            <person name="Shiratori Y."/>
            <person name="Senoo K."/>
        </authorList>
    </citation>
    <scope>NUCLEOTIDE SEQUENCE [LARGE SCALE GENOMIC DNA]</scope>
    <source>
        <strain evidence="3">Red330</strain>
    </source>
</reference>
<dbReference type="RefSeq" id="WP_183352642.1">
    <property type="nucleotide sequence ID" value="NZ_BLXX01000001.1"/>
</dbReference>
<feature type="region of interest" description="Disordered" evidence="1">
    <location>
        <begin position="1"/>
        <end position="48"/>
    </location>
</feature>
<name>A0A6V8MDN2_9BACT</name>
<keyword evidence="3" id="KW-1185">Reference proteome</keyword>
<evidence type="ECO:0000313" key="3">
    <source>
        <dbReference type="Proteomes" id="UP000556026"/>
    </source>
</evidence>
<organism evidence="2 3">
    <name type="scientific">Geomonas silvestris</name>
    <dbReference type="NCBI Taxonomy" id="2740184"/>
    <lineage>
        <taxon>Bacteria</taxon>
        <taxon>Pseudomonadati</taxon>
        <taxon>Thermodesulfobacteriota</taxon>
        <taxon>Desulfuromonadia</taxon>
        <taxon>Geobacterales</taxon>
        <taxon>Geobacteraceae</taxon>
        <taxon>Geomonas</taxon>
    </lineage>
</organism>
<gene>
    <name evidence="2" type="ORF">GMST_01140</name>
</gene>
<dbReference type="EMBL" id="BLXX01000001">
    <property type="protein sequence ID" value="GFO57789.1"/>
    <property type="molecule type" value="Genomic_DNA"/>
</dbReference>
<evidence type="ECO:0000256" key="1">
    <source>
        <dbReference type="SAM" id="MobiDB-lite"/>
    </source>
</evidence>